<gene>
    <name evidence="1" type="ORF">COLO4_36926</name>
</gene>
<sequence>MSSPSFATTAWITMATTPELEIAVHQSRKLKI</sequence>
<evidence type="ECO:0000313" key="1">
    <source>
        <dbReference type="EMBL" id="OMO52861.1"/>
    </source>
</evidence>
<proteinExistence type="predicted"/>
<name>A0A1R3G450_9ROSI</name>
<evidence type="ECO:0000313" key="2">
    <source>
        <dbReference type="Proteomes" id="UP000187203"/>
    </source>
</evidence>
<accession>A0A1R3G450</accession>
<dbReference type="EMBL" id="AWUE01023744">
    <property type="protein sequence ID" value="OMO52861.1"/>
    <property type="molecule type" value="Genomic_DNA"/>
</dbReference>
<dbReference type="Proteomes" id="UP000187203">
    <property type="component" value="Unassembled WGS sequence"/>
</dbReference>
<comment type="caution">
    <text evidence="1">The sequence shown here is derived from an EMBL/GenBank/DDBJ whole genome shotgun (WGS) entry which is preliminary data.</text>
</comment>
<protein>
    <submittedName>
        <fullName evidence="1">Uncharacterized protein</fullName>
    </submittedName>
</protein>
<reference evidence="2" key="1">
    <citation type="submission" date="2013-09" db="EMBL/GenBank/DDBJ databases">
        <title>Corchorus olitorius genome sequencing.</title>
        <authorList>
            <person name="Alam M."/>
            <person name="Haque M.S."/>
            <person name="Islam M.S."/>
            <person name="Emdad E.M."/>
            <person name="Islam M.M."/>
            <person name="Ahmed B."/>
            <person name="Halim A."/>
            <person name="Hossen Q.M.M."/>
            <person name="Hossain M.Z."/>
            <person name="Ahmed R."/>
            <person name="Khan M.M."/>
            <person name="Islam R."/>
            <person name="Rashid M.M."/>
            <person name="Khan S.A."/>
            <person name="Rahman M.S."/>
            <person name="Alam M."/>
            <person name="Yahiya A.S."/>
            <person name="Khan M.S."/>
            <person name="Azam M.S."/>
            <person name="Haque T."/>
            <person name="Lashkar M.Z.H."/>
            <person name="Akhand A.I."/>
            <person name="Morshed G."/>
            <person name="Roy S."/>
            <person name="Uddin K.S."/>
            <person name="Rabeya T."/>
            <person name="Hossain A.S."/>
            <person name="Chowdhury A."/>
            <person name="Snigdha A.R."/>
            <person name="Mortoza M.S."/>
            <person name="Matin S.A."/>
            <person name="Hoque S.M.E."/>
            <person name="Islam M.K."/>
            <person name="Roy D.K."/>
            <person name="Haider R."/>
            <person name="Moosa M.M."/>
            <person name="Elias S.M."/>
            <person name="Hasan A.M."/>
            <person name="Jahan S."/>
            <person name="Shafiuddin M."/>
            <person name="Mahmood N."/>
            <person name="Shommy N.S."/>
        </authorList>
    </citation>
    <scope>NUCLEOTIDE SEQUENCE [LARGE SCALE GENOMIC DNA]</scope>
    <source>
        <strain evidence="2">cv. O-4</strain>
    </source>
</reference>
<organism evidence="1 2">
    <name type="scientific">Corchorus olitorius</name>
    <dbReference type="NCBI Taxonomy" id="93759"/>
    <lineage>
        <taxon>Eukaryota</taxon>
        <taxon>Viridiplantae</taxon>
        <taxon>Streptophyta</taxon>
        <taxon>Embryophyta</taxon>
        <taxon>Tracheophyta</taxon>
        <taxon>Spermatophyta</taxon>
        <taxon>Magnoliopsida</taxon>
        <taxon>eudicotyledons</taxon>
        <taxon>Gunneridae</taxon>
        <taxon>Pentapetalae</taxon>
        <taxon>rosids</taxon>
        <taxon>malvids</taxon>
        <taxon>Malvales</taxon>
        <taxon>Malvaceae</taxon>
        <taxon>Grewioideae</taxon>
        <taxon>Apeibeae</taxon>
        <taxon>Corchorus</taxon>
    </lineage>
</organism>
<keyword evidence="2" id="KW-1185">Reference proteome</keyword>
<dbReference type="AlphaFoldDB" id="A0A1R3G450"/>